<evidence type="ECO:0000256" key="1">
    <source>
        <dbReference type="SAM" id="MobiDB-lite"/>
    </source>
</evidence>
<keyword evidence="3" id="KW-1185">Reference proteome</keyword>
<evidence type="ECO:0000313" key="2">
    <source>
        <dbReference type="EMBL" id="KHJ87776.1"/>
    </source>
</evidence>
<dbReference type="Proteomes" id="UP000053660">
    <property type="component" value="Unassembled WGS sequence"/>
</dbReference>
<sequence length="64" mass="7300">MEFDSKFPFEETDPVFENEDRKQKQIQQQKPFKASRSKAAHRDDGSANTVVQAVAQASPTLLEF</sequence>
<feature type="region of interest" description="Disordered" evidence="1">
    <location>
        <begin position="1"/>
        <end position="50"/>
    </location>
</feature>
<dbReference type="AlphaFoldDB" id="A0A0B1SV57"/>
<name>A0A0B1SV57_OESDE</name>
<dbReference type="EMBL" id="KN557037">
    <property type="protein sequence ID" value="KHJ87776.1"/>
    <property type="molecule type" value="Genomic_DNA"/>
</dbReference>
<accession>A0A0B1SV57</accession>
<proteinExistence type="predicted"/>
<reference evidence="2 3" key="1">
    <citation type="submission" date="2014-03" db="EMBL/GenBank/DDBJ databases">
        <title>Draft genome of the hookworm Oesophagostomum dentatum.</title>
        <authorList>
            <person name="Mitreva M."/>
        </authorList>
    </citation>
    <scope>NUCLEOTIDE SEQUENCE [LARGE SCALE GENOMIC DNA]</scope>
    <source>
        <strain evidence="2 3">OD-Hann</strain>
    </source>
</reference>
<gene>
    <name evidence="2" type="ORF">OESDEN_12440</name>
</gene>
<evidence type="ECO:0000313" key="3">
    <source>
        <dbReference type="Proteomes" id="UP000053660"/>
    </source>
</evidence>
<protein>
    <submittedName>
        <fullName evidence="2">Uncharacterized protein</fullName>
    </submittedName>
</protein>
<organism evidence="2 3">
    <name type="scientific">Oesophagostomum dentatum</name>
    <name type="common">Nodular worm</name>
    <dbReference type="NCBI Taxonomy" id="61180"/>
    <lineage>
        <taxon>Eukaryota</taxon>
        <taxon>Metazoa</taxon>
        <taxon>Ecdysozoa</taxon>
        <taxon>Nematoda</taxon>
        <taxon>Chromadorea</taxon>
        <taxon>Rhabditida</taxon>
        <taxon>Rhabditina</taxon>
        <taxon>Rhabditomorpha</taxon>
        <taxon>Strongyloidea</taxon>
        <taxon>Strongylidae</taxon>
        <taxon>Oesophagostomum</taxon>
    </lineage>
</organism>